<sequence length="31" mass="3590">MRKHKKSIMWKLGEFKPPIGCGDDMDKNEIG</sequence>
<proteinExistence type="predicted"/>
<evidence type="ECO:0000313" key="1">
    <source>
        <dbReference type="EMBL" id="MCI86023.1"/>
    </source>
</evidence>
<dbReference type="EMBL" id="LXQA011130087">
    <property type="protein sequence ID" value="MCI86023.1"/>
    <property type="molecule type" value="Genomic_DNA"/>
</dbReference>
<evidence type="ECO:0000313" key="2">
    <source>
        <dbReference type="Proteomes" id="UP000265520"/>
    </source>
</evidence>
<comment type="caution">
    <text evidence="1">The sequence shown here is derived from an EMBL/GenBank/DDBJ whole genome shotgun (WGS) entry which is preliminary data.</text>
</comment>
<dbReference type="Proteomes" id="UP000265520">
    <property type="component" value="Unassembled WGS sequence"/>
</dbReference>
<dbReference type="AlphaFoldDB" id="A0A392VEZ4"/>
<name>A0A392VEZ4_9FABA</name>
<organism evidence="1 2">
    <name type="scientific">Trifolium medium</name>
    <dbReference type="NCBI Taxonomy" id="97028"/>
    <lineage>
        <taxon>Eukaryota</taxon>
        <taxon>Viridiplantae</taxon>
        <taxon>Streptophyta</taxon>
        <taxon>Embryophyta</taxon>
        <taxon>Tracheophyta</taxon>
        <taxon>Spermatophyta</taxon>
        <taxon>Magnoliopsida</taxon>
        <taxon>eudicotyledons</taxon>
        <taxon>Gunneridae</taxon>
        <taxon>Pentapetalae</taxon>
        <taxon>rosids</taxon>
        <taxon>fabids</taxon>
        <taxon>Fabales</taxon>
        <taxon>Fabaceae</taxon>
        <taxon>Papilionoideae</taxon>
        <taxon>50 kb inversion clade</taxon>
        <taxon>NPAAA clade</taxon>
        <taxon>Hologalegina</taxon>
        <taxon>IRL clade</taxon>
        <taxon>Trifolieae</taxon>
        <taxon>Trifolium</taxon>
    </lineage>
</organism>
<accession>A0A392VEZ4</accession>
<protein>
    <submittedName>
        <fullName evidence="1">Uncharacterized protein</fullName>
    </submittedName>
</protein>
<keyword evidence="2" id="KW-1185">Reference proteome</keyword>
<feature type="non-terminal residue" evidence="1">
    <location>
        <position position="31"/>
    </location>
</feature>
<reference evidence="1 2" key="1">
    <citation type="journal article" date="2018" name="Front. Plant Sci.">
        <title>Red Clover (Trifolium pratense) and Zigzag Clover (T. medium) - A Picture of Genomic Similarities and Differences.</title>
        <authorList>
            <person name="Dluhosova J."/>
            <person name="Istvanek J."/>
            <person name="Nedelnik J."/>
            <person name="Repkova J."/>
        </authorList>
    </citation>
    <scope>NUCLEOTIDE SEQUENCE [LARGE SCALE GENOMIC DNA]</scope>
    <source>
        <strain evidence="2">cv. 10/8</strain>
        <tissue evidence="1">Leaf</tissue>
    </source>
</reference>